<name>A0ABN6VKB7_9HYPH</name>
<accession>A0ABN6VKB7</accession>
<gene>
    <name evidence="1" type="ORF">SS37A_30410</name>
</gene>
<reference evidence="1 2" key="1">
    <citation type="journal article" date="2023" name="Int. J. Syst. Evol. Microbiol.">
        <title>Methylocystis iwaonis sp. nov., a type II methane-oxidizing bacterium from surface soil of a rice paddy field in Japan, and emended description of the genus Methylocystis (ex Whittenbury et al. 1970) Bowman et al. 1993.</title>
        <authorList>
            <person name="Kaise H."/>
            <person name="Sawadogo J.B."/>
            <person name="Alam M.S."/>
            <person name="Ueno C."/>
            <person name="Dianou D."/>
            <person name="Shinjo R."/>
            <person name="Asakawa S."/>
        </authorList>
    </citation>
    <scope>NUCLEOTIDE SEQUENCE [LARGE SCALE GENOMIC DNA]</scope>
    <source>
        <strain evidence="1 2">SS37A-Re</strain>
    </source>
</reference>
<keyword evidence="2" id="KW-1185">Reference proteome</keyword>
<dbReference type="EMBL" id="AP027142">
    <property type="protein sequence ID" value="BDV35512.1"/>
    <property type="molecule type" value="Genomic_DNA"/>
</dbReference>
<evidence type="ECO:0000313" key="1">
    <source>
        <dbReference type="EMBL" id="BDV35512.1"/>
    </source>
</evidence>
<proteinExistence type="predicted"/>
<protein>
    <submittedName>
        <fullName evidence="1">Uncharacterized protein</fullName>
    </submittedName>
</protein>
<sequence length="312" mass="35981">MTIHDFMQEYGTAADLLIKLATPAIGLYLSIILAKSGILTDKKKAANQELIKQKLVLYKEVAPEVNAIFCYIFFLGNWRTLTPSDVLEKKRACDKQMHIYRPLFDEALFVAYQKFIEACFREFNGFGKPATIRLKLATAQGYWLSEWDSNWARFFSNEEAPDAELSTHYEQFMRQFAKELGAEGAEWNRPNQIGRVRPAPPIIEPQHEASEKKANRLPDQLADETLFEHDNAVWRVKRFLRKSDFKEGMWVRLDYGPGNKSPEVARVLSIGASEWGDRYDLQIRVARSESPTEERNLLFSDGAFEEVEKVED</sequence>
<evidence type="ECO:0000313" key="2">
    <source>
        <dbReference type="Proteomes" id="UP001317629"/>
    </source>
</evidence>
<organism evidence="1 2">
    <name type="scientific">Methylocystis iwaonis</name>
    <dbReference type="NCBI Taxonomy" id="2885079"/>
    <lineage>
        <taxon>Bacteria</taxon>
        <taxon>Pseudomonadati</taxon>
        <taxon>Pseudomonadota</taxon>
        <taxon>Alphaproteobacteria</taxon>
        <taxon>Hyphomicrobiales</taxon>
        <taxon>Methylocystaceae</taxon>
        <taxon>Methylocystis</taxon>
    </lineage>
</organism>
<dbReference type="RefSeq" id="WP_281928952.1">
    <property type="nucleotide sequence ID" value="NZ_AP027142.1"/>
</dbReference>
<dbReference type="Proteomes" id="UP001317629">
    <property type="component" value="Chromosome"/>
</dbReference>